<dbReference type="SUPFAM" id="SSF52266">
    <property type="entry name" value="SGNH hydrolase"/>
    <property type="match status" value="1"/>
</dbReference>
<accession>A0A3A1Y693</accession>
<evidence type="ECO:0000256" key="1">
    <source>
        <dbReference type="SAM" id="MobiDB-lite"/>
    </source>
</evidence>
<dbReference type="Proteomes" id="UP000265691">
    <property type="component" value="Unassembled WGS sequence"/>
</dbReference>
<dbReference type="EMBL" id="NRHC01000038">
    <property type="protein sequence ID" value="RIY33135.1"/>
    <property type="molecule type" value="Genomic_DNA"/>
</dbReference>
<dbReference type="AlphaFoldDB" id="A0A3A1Y693"/>
<feature type="region of interest" description="Disordered" evidence="1">
    <location>
        <begin position="84"/>
        <end position="104"/>
    </location>
</feature>
<proteinExistence type="predicted"/>
<dbReference type="PANTHER" id="PTHR30383">
    <property type="entry name" value="THIOESTERASE 1/PROTEASE 1/LYSOPHOSPHOLIPASE L1"/>
    <property type="match status" value="1"/>
</dbReference>
<dbReference type="InterPro" id="IPR007407">
    <property type="entry name" value="DUF459"/>
</dbReference>
<dbReference type="GO" id="GO:0004622">
    <property type="term" value="F:phosphatidylcholine lysophospholipase activity"/>
    <property type="evidence" value="ECO:0007669"/>
    <property type="project" value="TreeGrafter"/>
</dbReference>
<dbReference type="OrthoDB" id="445620at2"/>
<gene>
    <name evidence="2" type="ORF">CKF54_03565</name>
</gene>
<evidence type="ECO:0000313" key="3">
    <source>
        <dbReference type="Proteomes" id="UP000265691"/>
    </source>
</evidence>
<dbReference type="Gene3D" id="3.40.50.1110">
    <property type="entry name" value="SGNH hydrolase"/>
    <property type="match status" value="1"/>
</dbReference>
<dbReference type="PANTHER" id="PTHR30383:SF24">
    <property type="entry name" value="THIOESTERASE 1_PROTEASE 1_LYSOPHOSPHOLIPASE L1"/>
    <property type="match status" value="1"/>
</dbReference>
<name>A0A3A1Y693_9GAMM</name>
<comment type="caution">
    <text evidence="2">The sequence shown here is derived from an EMBL/GenBank/DDBJ whole genome shotgun (WGS) entry which is preliminary data.</text>
</comment>
<sequence length="369" mass="42289">MKRLLISFISCIIILFWLFQGSINNYWIANYSSPSPLTKLENFRLWTLGKDINDKVLDFKEFAFSQYNNLGTLVTSSFNKNSENISEDVSKEQDEATNLKTENSNTQDDFKELIEQHNLNIPKVLPENQFAVGYTDIFAGDKDFTEFAFPEEALPITLKPGDKVLVAGDSMQQGVGRHIRSYLSHNYKIQSKDLSKQSTGLLNPNNLDWNKTITQELASDQNYKLLIMLLGANDNYGLYDRVTKKGYPFGSLEWRAHYLQRIMSIMYQAHEHNVRVIWLTVPNIRNPELNNKMQVVNSLFRSAAKQYGVLLVDTNVPLHLSGNSYSPSIYLNDKLVKTRSDDGIHFTPAGEKLIANYVLSYIEYINNLE</sequence>
<reference evidence="2 3" key="1">
    <citation type="submission" date="2017-08" db="EMBL/GenBank/DDBJ databases">
        <title>Reclassification of Bisgaard taxon 37 and 44.</title>
        <authorList>
            <person name="Christensen H."/>
        </authorList>
    </citation>
    <scope>NUCLEOTIDE SEQUENCE [LARGE SCALE GENOMIC DNA]</scope>
    <source>
        <strain evidence="2 3">B96_3</strain>
    </source>
</reference>
<dbReference type="Pfam" id="PF04311">
    <property type="entry name" value="DUF459"/>
    <property type="match status" value="1"/>
</dbReference>
<evidence type="ECO:0000313" key="2">
    <source>
        <dbReference type="EMBL" id="RIY33135.1"/>
    </source>
</evidence>
<dbReference type="InterPro" id="IPR036514">
    <property type="entry name" value="SGNH_hydro_sf"/>
</dbReference>
<protein>
    <submittedName>
        <fullName evidence="2">Uncharacterized protein</fullName>
    </submittedName>
</protein>
<organism evidence="2 3">
    <name type="scientific">Psittacicella hinzii</name>
    <dbReference type="NCBI Taxonomy" id="2028575"/>
    <lineage>
        <taxon>Bacteria</taxon>
        <taxon>Pseudomonadati</taxon>
        <taxon>Pseudomonadota</taxon>
        <taxon>Gammaproteobacteria</taxon>
        <taxon>Pasteurellales</taxon>
        <taxon>Psittacicellaceae</taxon>
        <taxon>Psittacicella</taxon>
    </lineage>
</organism>
<dbReference type="InterPro" id="IPR051532">
    <property type="entry name" value="Ester_Hydrolysis_Enzymes"/>
</dbReference>
<keyword evidence="3" id="KW-1185">Reference proteome</keyword>